<gene>
    <name evidence="1" type="ORF">VSF3289_03198</name>
</gene>
<dbReference type="EMBL" id="MDCJ01000003">
    <property type="protein sequence ID" value="ODS09736.1"/>
    <property type="molecule type" value="Genomic_DNA"/>
</dbReference>
<evidence type="ECO:0008006" key="3">
    <source>
        <dbReference type="Google" id="ProtNLM"/>
    </source>
</evidence>
<dbReference type="Pfam" id="PF06528">
    <property type="entry name" value="Phage_P2_GpE"/>
    <property type="match status" value="1"/>
</dbReference>
<name>A0A1E3WIY8_9VIBR</name>
<organism evidence="1 2">
    <name type="scientific">Vibrio scophthalmi</name>
    <dbReference type="NCBI Taxonomy" id="45658"/>
    <lineage>
        <taxon>Bacteria</taxon>
        <taxon>Pseudomonadati</taxon>
        <taxon>Pseudomonadota</taxon>
        <taxon>Gammaproteobacteria</taxon>
        <taxon>Vibrionales</taxon>
        <taxon>Vibrionaceae</taxon>
        <taxon>Vibrio</taxon>
    </lineage>
</organism>
<dbReference type="InterPro" id="IPR009493">
    <property type="entry name" value="P2_GpE"/>
</dbReference>
<evidence type="ECO:0000313" key="1">
    <source>
        <dbReference type="EMBL" id="ODS09736.1"/>
    </source>
</evidence>
<sequence>MPFERVEELYADIGFVFHWPPSEMDSMTLDDLLMFREMARVRHEVKSA</sequence>
<comment type="caution">
    <text evidence="1">The sequence shown here is derived from an EMBL/GenBank/DDBJ whole genome shotgun (WGS) entry which is preliminary data.</text>
</comment>
<proteinExistence type="predicted"/>
<protein>
    <recommendedName>
        <fullName evidence="3">GpE family phage tail protein</fullName>
    </recommendedName>
</protein>
<accession>A0A1E3WIY8</accession>
<dbReference type="RefSeq" id="WP_175422496.1">
    <property type="nucleotide sequence ID" value="NZ_MDCJ01000003.1"/>
</dbReference>
<reference evidence="1 2" key="1">
    <citation type="submission" date="2016-08" db="EMBL/GenBank/DDBJ databases">
        <title>Genome sequencing of Vibrio scophthalmi strain FP3289, an isolated from Paralichthys olivaceus.</title>
        <authorList>
            <person name="Han H.-J."/>
        </authorList>
    </citation>
    <scope>NUCLEOTIDE SEQUENCE [LARGE SCALE GENOMIC DNA]</scope>
    <source>
        <strain evidence="1 2">FP3289</strain>
    </source>
</reference>
<dbReference type="AlphaFoldDB" id="A0A1E3WIY8"/>
<evidence type="ECO:0000313" key="2">
    <source>
        <dbReference type="Proteomes" id="UP000095131"/>
    </source>
</evidence>
<dbReference type="Proteomes" id="UP000095131">
    <property type="component" value="Unassembled WGS sequence"/>
</dbReference>